<reference evidence="1" key="1">
    <citation type="submission" date="2019-10" db="EMBL/GenBank/DDBJ databases">
        <title>Conservation and host-specific expression of non-tandemly repeated heterogenous ribosome RNA gene in arbuscular mycorrhizal fungi.</title>
        <authorList>
            <person name="Maeda T."/>
            <person name="Kobayashi Y."/>
            <person name="Nakagawa T."/>
            <person name="Ezawa T."/>
            <person name="Yamaguchi K."/>
            <person name="Bino T."/>
            <person name="Nishimoto Y."/>
            <person name="Shigenobu S."/>
            <person name="Kawaguchi M."/>
        </authorList>
    </citation>
    <scope>NUCLEOTIDE SEQUENCE</scope>
    <source>
        <strain evidence="1">HR1</strain>
    </source>
</reference>
<evidence type="ECO:0000313" key="2">
    <source>
        <dbReference type="Proteomes" id="UP000615446"/>
    </source>
</evidence>
<comment type="caution">
    <text evidence="1">The sequence shown here is derived from an EMBL/GenBank/DDBJ whole genome shotgun (WGS) entry which is preliminary data.</text>
</comment>
<dbReference type="Proteomes" id="UP000615446">
    <property type="component" value="Unassembled WGS sequence"/>
</dbReference>
<accession>A0A8H3R1E3</accession>
<proteinExistence type="predicted"/>
<dbReference type="EMBL" id="BLAL01000285">
    <property type="protein sequence ID" value="GET00341.1"/>
    <property type="molecule type" value="Genomic_DNA"/>
</dbReference>
<organism evidence="1 2">
    <name type="scientific">Rhizophagus clarus</name>
    <dbReference type="NCBI Taxonomy" id="94130"/>
    <lineage>
        <taxon>Eukaryota</taxon>
        <taxon>Fungi</taxon>
        <taxon>Fungi incertae sedis</taxon>
        <taxon>Mucoromycota</taxon>
        <taxon>Glomeromycotina</taxon>
        <taxon>Glomeromycetes</taxon>
        <taxon>Glomerales</taxon>
        <taxon>Glomeraceae</taxon>
        <taxon>Rhizophagus</taxon>
    </lineage>
</organism>
<evidence type="ECO:0000313" key="1">
    <source>
        <dbReference type="EMBL" id="GET00341.1"/>
    </source>
</evidence>
<name>A0A8H3R1E3_9GLOM</name>
<sequence>MIKHVIREKCSTSEKKETLHFIRENNTQREKILYMTYDMAWDSTEELLSDNLLLDKIGNKKITVISPWLLCN</sequence>
<gene>
    <name evidence="1" type="ORF">RCL2_002680100</name>
</gene>
<protein>
    <submittedName>
        <fullName evidence="1">Uncharacterized protein</fullName>
    </submittedName>
</protein>
<dbReference type="AlphaFoldDB" id="A0A8H3R1E3"/>